<keyword evidence="1" id="KW-0489">Methyltransferase</keyword>
<evidence type="ECO:0000313" key="1">
    <source>
        <dbReference type="EMBL" id="QBK93598.1"/>
    </source>
</evidence>
<accession>A0A481ZCH4</accession>
<organism evidence="1">
    <name type="scientific">Pithovirus LCPAC404</name>
    <dbReference type="NCBI Taxonomy" id="2506597"/>
    <lineage>
        <taxon>Viruses</taxon>
        <taxon>Pithoviruses</taxon>
    </lineage>
</organism>
<reference evidence="1" key="1">
    <citation type="journal article" date="2019" name="MBio">
        <title>Virus Genomes from Deep Sea Sediments Expand the Ocean Megavirome and Support Independent Origins of Viral Gigantism.</title>
        <authorList>
            <person name="Backstrom D."/>
            <person name="Yutin N."/>
            <person name="Jorgensen S.L."/>
            <person name="Dharamshi J."/>
            <person name="Homa F."/>
            <person name="Zaremba-Niedwiedzka K."/>
            <person name="Spang A."/>
            <person name="Wolf Y.I."/>
            <person name="Koonin E.V."/>
            <person name="Ettema T.J."/>
        </authorList>
    </citation>
    <scope>NUCLEOTIDE SEQUENCE</scope>
</reference>
<keyword evidence="1" id="KW-0808">Transferase</keyword>
<dbReference type="InterPro" id="IPR050851">
    <property type="entry name" value="mRNA_Cap_2O-Ribose_MeTrfase"/>
</dbReference>
<dbReference type="PANTHER" id="PTHR16121">
    <property type="entry name" value="CAP-SPECIFIC MRNA (NUCLEOSIDE-2'-O-)-METHYLTRANSFERASE 1-RELATED"/>
    <property type="match status" value="1"/>
</dbReference>
<dbReference type="Gene3D" id="3.40.50.12760">
    <property type="match status" value="1"/>
</dbReference>
<gene>
    <name evidence="1" type="ORF">LCPAC404_03020</name>
</gene>
<protein>
    <submittedName>
        <fullName evidence="1">FtsJ-like methyltransferase</fullName>
    </submittedName>
</protein>
<proteinExistence type="predicted"/>
<dbReference type="GO" id="GO:0004483">
    <property type="term" value="F:methyltransferase cap1 activity"/>
    <property type="evidence" value="ECO:0007669"/>
    <property type="project" value="TreeGrafter"/>
</dbReference>
<dbReference type="GO" id="GO:0006370">
    <property type="term" value="P:7-methylguanosine mRNA capping"/>
    <property type="evidence" value="ECO:0007669"/>
    <property type="project" value="TreeGrafter"/>
</dbReference>
<dbReference type="EMBL" id="MK500599">
    <property type="protein sequence ID" value="QBK93598.1"/>
    <property type="molecule type" value="Genomic_DNA"/>
</dbReference>
<name>A0A481ZCH4_9VIRU</name>
<dbReference type="GO" id="GO:0032259">
    <property type="term" value="P:methylation"/>
    <property type="evidence" value="ECO:0007669"/>
    <property type="project" value="UniProtKB-KW"/>
</dbReference>
<sequence>MDPTIALARGDKADYPESYSSDITELKISSDNYPDESRYFSGDSYERLQRGREIYKQRSFSNIATFVDPFTKLSQVFILDKGGLIMANIDALFKITHDVTNFITKRTSSKIIFVDIDGVPGGSVQYLQYRFLQSAGFGFAKRRGYQNSPGWSTAVTNMVVNSSDFETTYMGVEGNGDIAVEWRAFIKKAKDRFPAKPKNVKQGNFKDTVNTAINVCTFHGEPKNVKQGLLVCASTVEFGGDITCRFGDTVSTTTASLIYLVSLCFEEIHLIRLISTNKFSPEKYLVCKRKKENIQIYLDMMETPERINPSDLPIDFTKWLTKINDIHIGDELFYISEAQKAVKERNNYIHPYAYDMLLPLTLFHLPQPDPLKLLGFELIYN</sequence>
<dbReference type="PANTHER" id="PTHR16121:SF0">
    <property type="entry name" value="CAP-SPECIFIC MRNA (NUCLEOSIDE-2'-O-)-METHYLTRANSFERASE 1"/>
    <property type="match status" value="1"/>
</dbReference>